<dbReference type="NCBIfam" id="TIGR00741">
    <property type="entry name" value="yfiA"/>
    <property type="match status" value="1"/>
</dbReference>
<dbReference type="InterPro" id="IPR003489">
    <property type="entry name" value="RHF/RaiA"/>
</dbReference>
<reference evidence="2" key="2">
    <citation type="journal article" date="2011" name="Stand. Genomic Sci.">
        <title>Complete genome sequence of Weeksella virosa type strain (9751T).</title>
        <authorList>
            <person name="Lang E."/>
            <person name="Teshima H."/>
            <person name="Lucas S."/>
            <person name="Lapidus A."/>
            <person name="Hammon N."/>
            <person name="Deshpande S."/>
            <person name="Nolan M."/>
            <person name="Cheng J."/>
            <person name="Pitluck S."/>
            <person name="Liolios K."/>
            <person name="Pagani I."/>
            <person name="Mikhailova N."/>
            <person name="Ivanova N."/>
            <person name="Mavromatis K."/>
            <person name="Pati A."/>
            <person name="Tapia R."/>
            <person name="Han C."/>
            <person name="Goodwin L."/>
            <person name="Chen A."/>
            <person name="Palaniappan K."/>
            <person name="Land M."/>
            <person name="Hauser L."/>
            <person name="Chang Y."/>
            <person name="Jeffries C."/>
            <person name="Brambilla E."/>
            <person name="Kopitz M."/>
            <person name="Rohde M."/>
            <person name="Goker M."/>
            <person name="Tindall B."/>
            <person name="Detter J."/>
            <person name="Woyke T."/>
            <person name="Bristow J."/>
            <person name="Eisen J."/>
            <person name="Markowitz V."/>
            <person name="Hugenholtz P."/>
            <person name="Klenk H."/>
            <person name="Kyrpides N."/>
        </authorList>
    </citation>
    <scope>NUCLEOTIDE SEQUENCE [LARGE SCALE GENOMIC DNA]</scope>
    <source>
        <strain evidence="2">ATCC 43766 / DSM 16922 / JCM 21250 / NBRC 16016 / NCTC 11634 / CL345/78</strain>
    </source>
</reference>
<dbReference type="KEGG" id="wvi:Weevi_0728"/>
<dbReference type="CDD" id="cd00552">
    <property type="entry name" value="RaiA"/>
    <property type="match status" value="1"/>
</dbReference>
<dbReference type="OrthoDB" id="9808702at2"/>
<evidence type="ECO:0000313" key="2">
    <source>
        <dbReference type="Proteomes" id="UP000008641"/>
    </source>
</evidence>
<organism evidence="1 2">
    <name type="scientific">Weeksella virosa (strain ATCC 43766 / DSM 16922 / JCM 21250 / CCUG 30538 / CDC 9751 / IAM 14551 / NBRC 16016 / NCTC 11634 / CL345/78)</name>
    <dbReference type="NCBI Taxonomy" id="865938"/>
    <lineage>
        <taxon>Bacteria</taxon>
        <taxon>Pseudomonadati</taxon>
        <taxon>Bacteroidota</taxon>
        <taxon>Flavobacteriia</taxon>
        <taxon>Flavobacteriales</taxon>
        <taxon>Weeksellaceae</taxon>
        <taxon>Weeksella</taxon>
    </lineage>
</organism>
<dbReference type="HOGENOM" id="CLU_071472_5_0_10"/>
<dbReference type="STRING" id="865938.Weevi_0728"/>
<protein>
    <submittedName>
        <fullName evidence="1">Ribosomal subunit interface protein</fullName>
    </submittedName>
</protein>
<dbReference type="Pfam" id="PF02482">
    <property type="entry name" value="Ribosomal_S30AE"/>
    <property type="match status" value="1"/>
</dbReference>
<name>F0P0F9_WEEVC</name>
<dbReference type="Proteomes" id="UP000008641">
    <property type="component" value="Chromosome"/>
</dbReference>
<dbReference type="SUPFAM" id="SSF69754">
    <property type="entry name" value="Ribosome binding protein Y (YfiA homologue)"/>
    <property type="match status" value="1"/>
</dbReference>
<dbReference type="InterPro" id="IPR036567">
    <property type="entry name" value="RHF-like"/>
</dbReference>
<sequence>MKVKFQAINFNAKQNLEDYLEQKLAKLDHLSDKIIAADVSMKLENTSEKDNKSIDIRLEIPGDDIIVSKKGQSFEECIDLSIDTLKRLIIKRKEKIADR</sequence>
<dbReference type="EMBL" id="CP002455">
    <property type="protein sequence ID" value="ADX67443.1"/>
    <property type="molecule type" value="Genomic_DNA"/>
</dbReference>
<gene>
    <name evidence="1" type="ordered locus">Weevi_0728</name>
</gene>
<accession>F0P0F9</accession>
<dbReference type="eggNOG" id="COG1544">
    <property type="taxonomic scope" value="Bacteria"/>
</dbReference>
<dbReference type="AlphaFoldDB" id="F0P0F9"/>
<dbReference type="Gene3D" id="3.30.160.100">
    <property type="entry name" value="Ribosome hibernation promotion factor-like"/>
    <property type="match status" value="1"/>
</dbReference>
<reference evidence="1 2" key="1">
    <citation type="journal article" date="2011" name="Stand. Genomic Sci.">
        <title>Complete genome sequence of Weeksella virosa type strain (9751).</title>
        <authorList>
            <person name="Lang E."/>
            <person name="Teshima H."/>
            <person name="Lucas S."/>
            <person name="Lapidus A."/>
            <person name="Hammon N."/>
            <person name="Deshpande S."/>
            <person name="Nolan M."/>
            <person name="Cheng J.F."/>
            <person name="Pitluck S."/>
            <person name="Liolios K."/>
            <person name="Pagani I."/>
            <person name="Mikhailova N."/>
            <person name="Ivanova N."/>
            <person name="Mavromatis K."/>
            <person name="Pati A."/>
            <person name="Tapia R."/>
            <person name="Han C."/>
            <person name="Goodwin L."/>
            <person name="Chen A."/>
            <person name="Palaniappan K."/>
            <person name="Land M."/>
            <person name="Hauser L."/>
            <person name="Chang Y.J."/>
            <person name="Jeffries C.D."/>
            <person name="Brambilla E.M."/>
            <person name="Kopitz M."/>
            <person name="Rohde M."/>
            <person name="Goker M."/>
            <person name="Tindall B.J."/>
            <person name="Detter J.C."/>
            <person name="Woyke T."/>
            <person name="Bristow J."/>
            <person name="Eisen J.A."/>
            <person name="Markowitz V."/>
            <person name="Hugenholtz P."/>
            <person name="Klenk H.P."/>
            <person name="Kyrpides N.C."/>
        </authorList>
    </citation>
    <scope>NUCLEOTIDE SEQUENCE [LARGE SCALE GENOMIC DNA]</scope>
    <source>
        <strain evidence="2">ATCC 43766 / DSM 16922 / JCM 21250 / NBRC 16016 / NCTC 11634 / CL345/78</strain>
    </source>
</reference>
<evidence type="ECO:0000313" key="1">
    <source>
        <dbReference type="EMBL" id="ADX67443.1"/>
    </source>
</evidence>
<keyword evidence="2" id="KW-1185">Reference proteome</keyword>
<proteinExistence type="predicted"/>
<dbReference type="RefSeq" id="WP_013597834.1">
    <property type="nucleotide sequence ID" value="NC_015144.1"/>
</dbReference>